<sequence length="339" mass="37878">MDLTAGLSSLQFDIGVGSKHQSLITLVEKSFLLLLNSCANCIFFCRLLFSVRQKEGETTNRLPAHRIHLALCESLHVGIIGGGNLGKQLAHCLIDHTELKTQDIRVSTRRPDTLRELQELGVHCTFDNAGLATWAHILILCCLPSQLPNICQQVRKHLKKTSIVYSLVSGVPLPRLKQMLTHSNIVKPDYKWKAGEGEWVSSKKISIAAALKDVTFIESTIPGNTLNGGIEMASNFLVTSMYAAINLCSSQGLSHKQSVAVLNFIIQQNSHSIHLSTKSFVSQEFISSLSEESPFPWFDLCAVQMKETPFSEYLKMSSWLQKRFEELYRTTFGFPLKQP</sequence>
<keyword evidence="7" id="KW-1185">Reference proteome</keyword>
<dbReference type="GO" id="GO:0004735">
    <property type="term" value="F:pyrroline-5-carboxylate reductase activity"/>
    <property type="evidence" value="ECO:0007669"/>
    <property type="project" value="TreeGrafter"/>
</dbReference>
<comment type="caution">
    <text evidence="6">The sequence shown here is derived from an EMBL/GenBank/DDBJ whole genome shotgun (WGS) entry which is preliminary data.</text>
</comment>
<dbReference type="Pfam" id="PF03807">
    <property type="entry name" value="F420_oxidored"/>
    <property type="match status" value="1"/>
</dbReference>
<organism evidence="6 7">
    <name type="scientific">Hymenochirus boettgeri</name>
    <name type="common">Congo dwarf clawed frog</name>
    <dbReference type="NCBI Taxonomy" id="247094"/>
    <lineage>
        <taxon>Eukaryota</taxon>
        <taxon>Metazoa</taxon>
        <taxon>Chordata</taxon>
        <taxon>Craniata</taxon>
        <taxon>Vertebrata</taxon>
        <taxon>Euteleostomi</taxon>
        <taxon>Amphibia</taxon>
        <taxon>Batrachia</taxon>
        <taxon>Anura</taxon>
        <taxon>Pipoidea</taxon>
        <taxon>Pipidae</taxon>
        <taxon>Pipinae</taxon>
        <taxon>Hymenochirus</taxon>
    </lineage>
</organism>
<name>A0A8T2JX97_9PIPI</name>
<gene>
    <name evidence="6" type="ORF">GDO86_015887</name>
</gene>
<comment type="function">
    <text evidence="3">Probable oxidoreductase.</text>
</comment>
<evidence type="ECO:0000256" key="2">
    <source>
        <dbReference type="ARBA" id="ARBA00023002"/>
    </source>
</evidence>
<feature type="domain" description="Pyrroline-5-carboxylate reductase catalytic N-terminal" evidence="5">
    <location>
        <begin position="77"/>
        <end position="167"/>
    </location>
</feature>
<dbReference type="OrthoDB" id="195672at2759"/>
<dbReference type="InterPro" id="IPR028939">
    <property type="entry name" value="P5C_Rdtase_cat_N"/>
</dbReference>
<comment type="similarity">
    <text evidence="1">Belongs to the pyrroline-5-carboxylate reductase family.</text>
</comment>
<evidence type="ECO:0000256" key="4">
    <source>
        <dbReference type="ARBA" id="ARBA00072230"/>
    </source>
</evidence>
<dbReference type="SUPFAM" id="SSF51735">
    <property type="entry name" value="NAD(P)-binding Rossmann-fold domains"/>
    <property type="match status" value="1"/>
</dbReference>
<dbReference type="GO" id="GO:0055129">
    <property type="term" value="P:L-proline biosynthetic process"/>
    <property type="evidence" value="ECO:0007669"/>
    <property type="project" value="TreeGrafter"/>
</dbReference>
<evidence type="ECO:0000256" key="3">
    <source>
        <dbReference type="ARBA" id="ARBA00054560"/>
    </source>
</evidence>
<dbReference type="Proteomes" id="UP000812440">
    <property type="component" value="Chromosome 8_10"/>
</dbReference>
<dbReference type="PANTHER" id="PTHR11645">
    <property type="entry name" value="PYRROLINE-5-CARBOXYLATE REDUCTASE"/>
    <property type="match status" value="1"/>
</dbReference>
<evidence type="ECO:0000256" key="1">
    <source>
        <dbReference type="ARBA" id="ARBA00005525"/>
    </source>
</evidence>
<reference evidence="6" key="1">
    <citation type="thesis" date="2020" institute="ProQuest LLC" country="789 East Eisenhower Parkway, Ann Arbor, MI, USA">
        <title>Comparative Genomics and Chromosome Evolution.</title>
        <authorList>
            <person name="Mudd A.B."/>
        </authorList>
    </citation>
    <scope>NUCLEOTIDE SEQUENCE</scope>
    <source>
        <strain evidence="6">Female2</strain>
        <tissue evidence="6">Blood</tissue>
    </source>
</reference>
<evidence type="ECO:0000313" key="6">
    <source>
        <dbReference type="EMBL" id="KAG8448992.1"/>
    </source>
</evidence>
<accession>A0A8T2JX97</accession>
<dbReference type="Gene3D" id="3.40.50.720">
    <property type="entry name" value="NAD(P)-binding Rossmann-like Domain"/>
    <property type="match status" value="1"/>
</dbReference>
<dbReference type="InterPro" id="IPR036291">
    <property type="entry name" value="NAD(P)-bd_dom_sf"/>
</dbReference>
<proteinExistence type="inferred from homology"/>
<evidence type="ECO:0000313" key="7">
    <source>
        <dbReference type="Proteomes" id="UP000812440"/>
    </source>
</evidence>
<evidence type="ECO:0000259" key="5">
    <source>
        <dbReference type="Pfam" id="PF03807"/>
    </source>
</evidence>
<protein>
    <recommendedName>
        <fullName evidence="4">NADP-dependent oxidoreductase domain-containing protein 1</fullName>
    </recommendedName>
</protein>
<dbReference type="FunFam" id="3.40.50.720:FF:000447">
    <property type="entry name" value="NADP dependent oxidoreductase domain containing 1"/>
    <property type="match status" value="1"/>
</dbReference>
<dbReference type="AlphaFoldDB" id="A0A8T2JX97"/>
<dbReference type="PANTHER" id="PTHR11645:SF58">
    <property type="entry name" value="NADP-DEPENDENT OXIDOREDUCTASE DOMAIN-CONTAINING PROTEIN 1"/>
    <property type="match status" value="1"/>
</dbReference>
<dbReference type="EMBL" id="JAACNH010000003">
    <property type="protein sequence ID" value="KAG8448992.1"/>
    <property type="molecule type" value="Genomic_DNA"/>
</dbReference>
<keyword evidence="2" id="KW-0560">Oxidoreductase</keyword>